<dbReference type="GO" id="GO:0003677">
    <property type="term" value="F:DNA binding"/>
    <property type="evidence" value="ECO:0007669"/>
    <property type="project" value="UniProtKB-UniRule"/>
</dbReference>
<dbReference type="InterPro" id="IPR004107">
    <property type="entry name" value="Integrase_SAM-like_N"/>
</dbReference>
<dbReference type="EMBL" id="FRFE01000032">
    <property type="protein sequence ID" value="SHO52226.1"/>
    <property type="molecule type" value="Genomic_DNA"/>
</dbReference>
<keyword evidence="4" id="KW-0233">DNA recombination</keyword>
<dbReference type="PROSITE" id="PS51900">
    <property type="entry name" value="CB"/>
    <property type="match status" value="1"/>
</dbReference>
<dbReference type="InterPro" id="IPR002104">
    <property type="entry name" value="Integrase_catalytic"/>
</dbReference>
<dbReference type="InterPro" id="IPR010998">
    <property type="entry name" value="Integrase_recombinase_N"/>
</dbReference>
<accession>A0A1M7YI05</accession>
<keyword evidence="3 5" id="KW-0238">DNA-binding</keyword>
<keyword evidence="9" id="KW-1185">Reference proteome</keyword>
<dbReference type="InterPro" id="IPR011946">
    <property type="entry name" value="Integrase_integron-type"/>
</dbReference>
<evidence type="ECO:0000256" key="1">
    <source>
        <dbReference type="ARBA" id="ARBA00008857"/>
    </source>
</evidence>
<evidence type="ECO:0000256" key="5">
    <source>
        <dbReference type="PROSITE-ProRule" id="PRU01248"/>
    </source>
</evidence>
<sequence>MRWHEQLPLFLSHLEASIPIQPWQIRQADQAVRVYFTNYLSAISASHSPEFDSDKSLHIKKYPMAEASISYRELLRIKRYARSTEKSYVAWINSFLAYCCRHQTNPKSTAEITPQHAKDFLAHLALNKNVSASTQNIAFSALLNFYRLVLQLDLSDMKEHVRAKTGRKLPIVFSVDEIRKLFAHVSGTTGLTLKLIYGAGLRVNECCRLRIQDIDFSQQLVYVRDGKGGKDRTTLLPTTLIEPLQQHRTHVLDLHSVDLAEGYGSVWLPSALDAKYPQASTKKGWQWLFPSQNLSADPENGVIRRHHISSSAIQKAMKTAITMSGIHKHASVHTLRHSFATHLLLNGIDLRQIQEHLGHSRIETTMIYTHVIKDMRNPTTSPLDLLTSWTPNRGVRCLKYAMTWI</sequence>
<dbReference type="STRING" id="1121416.SAMN02745220_04436"/>
<protein>
    <submittedName>
        <fullName evidence="8">Integron integrase</fullName>
    </submittedName>
</protein>
<evidence type="ECO:0000313" key="9">
    <source>
        <dbReference type="Proteomes" id="UP000184603"/>
    </source>
</evidence>
<dbReference type="NCBIfam" id="TIGR02249">
    <property type="entry name" value="integrase_gron"/>
    <property type="match status" value="1"/>
</dbReference>
<dbReference type="Pfam" id="PF00589">
    <property type="entry name" value="Phage_integrase"/>
    <property type="match status" value="1"/>
</dbReference>
<dbReference type="InterPro" id="IPR050090">
    <property type="entry name" value="Tyrosine_recombinase_XerCD"/>
</dbReference>
<dbReference type="InterPro" id="IPR011010">
    <property type="entry name" value="DNA_brk_join_enz"/>
</dbReference>
<dbReference type="PROSITE" id="PS51898">
    <property type="entry name" value="TYR_RECOMBINASE"/>
    <property type="match status" value="1"/>
</dbReference>
<dbReference type="AlphaFoldDB" id="A0A1M7YI05"/>
<comment type="similarity">
    <text evidence="1">Belongs to the 'phage' integrase family.</text>
</comment>
<evidence type="ECO:0000256" key="2">
    <source>
        <dbReference type="ARBA" id="ARBA00022908"/>
    </source>
</evidence>
<dbReference type="GO" id="GO:0006310">
    <property type="term" value="P:DNA recombination"/>
    <property type="evidence" value="ECO:0007669"/>
    <property type="project" value="UniProtKB-KW"/>
</dbReference>
<dbReference type="PANTHER" id="PTHR30349:SF64">
    <property type="entry name" value="PROPHAGE INTEGRASE INTD-RELATED"/>
    <property type="match status" value="1"/>
</dbReference>
<feature type="domain" description="Tyr recombinase" evidence="6">
    <location>
        <begin position="168"/>
        <end position="381"/>
    </location>
</feature>
<evidence type="ECO:0000259" key="7">
    <source>
        <dbReference type="PROSITE" id="PS51900"/>
    </source>
</evidence>
<dbReference type="Pfam" id="PF13495">
    <property type="entry name" value="Phage_int_SAM_4"/>
    <property type="match status" value="1"/>
</dbReference>
<evidence type="ECO:0000256" key="3">
    <source>
        <dbReference type="ARBA" id="ARBA00023125"/>
    </source>
</evidence>
<evidence type="ECO:0000259" key="6">
    <source>
        <dbReference type="PROSITE" id="PS51898"/>
    </source>
</evidence>
<evidence type="ECO:0000256" key="4">
    <source>
        <dbReference type="ARBA" id="ARBA00023172"/>
    </source>
</evidence>
<dbReference type="SUPFAM" id="SSF56349">
    <property type="entry name" value="DNA breaking-rejoining enzymes"/>
    <property type="match status" value="1"/>
</dbReference>
<reference evidence="8" key="1">
    <citation type="submission" date="2016-12" db="EMBL/GenBank/DDBJ databases">
        <authorList>
            <person name="Song W.-J."/>
            <person name="Kurnit D.M."/>
        </authorList>
    </citation>
    <scope>NUCLEOTIDE SEQUENCE [LARGE SCALE GENOMIC DNA]</scope>
    <source>
        <strain evidence="8">DSM 18488</strain>
    </source>
</reference>
<keyword evidence="2" id="KW-0229">DNA integration</keyword>
<dbReference type="Gene3D" id="1.10.150.130">
    <property type="match status" value="1"/>
</dbReference>
<name>A0A1M7YI05_9BACT</name>
<dbReference type="InterPro" id="IPR044068">
    <property type="entry name" value="CB"/>
</dbReference>
<dbReference type="GO" id="GO:0015074">
    <property type="term" value="P:DNA integration"/>
    <property type="evidence" value="ECO:0007669"/>
    <property type="project" value="UniProtKB-KW"/>
</dbReference>
<evidence type="ECO:0000313" key="8">
    <source>
        <dbReference type="EMBL" id="SHO52226.1"/>
    </source>
</evidence>
<proteinExistence type="inferred from homology"/>
<dbReference type="PANTHER" id="PTHR30349">
    <property type="entry name" value="PHAGE INTEGRASE-RELATED"/>
    <property type="match status" value="1"/>
</dbReference>
<dbReference type="Gene3D" id="1.10.443.10">
    <property type="entry name" value="Intergrase catalytic core"/>
    <property type="match status" value="1"/>
</dbReference>
<gene>
    <name evidence="8" type="ORF">SAMN02745220_04436</name>
</gene>
<dbReference type="InterPro" id="IPR013762">
    <property type="entry name" value="Integrase-like_cat_sf"/>
</dbReference>
<dbReference type="Proteomes" id="UP000184603">
    <property type="component" value="Unassembled WGS sequence"/>
</dbReference>
<feature type="domain" description="Core-binding (CB)" evidence="7">
    <location>
        <begin position="62"/>
        <end position="150"/>
    </location>
</feature>
<organism evidence="8 9">
    <name type="scientific">Desulfopila aestuarii DSM 18488</name>
    <dbReference type="NCBI Taxonomy" id="1121416"/>
    <lineage>
        <taxon>Bacteria</taxon>
        <taxon>Pseudomonadati</taxon>
        <taxon>Thermodesulfobacteriota</taxon>
        <taxon>Desulfobulbia</taxon>
        <taxon>Desulfobulbales</taxon>
        <taxon>Desulfocapsaceae</taxon>
        <taxon>Desulfopila</taxon>
    </lineage>
</organism>